<feature type="domain" description="TLDc" evidence="2">
    <location>
        <begin position="354"/>
        <end position="528"/>
    </location>
</feature>
<protein>
    <submittedName>
        <fullName evidence="3">Uncharacterized protein</fullName>
    </submittedName>
</protein>
<evidence type="ECO:0000259" key="2">
    <source>
        <dbReference type="PROSITE" id="PS51886"/>
    </source>
</evidence>
<name>A0ABN8LMN7_9CNID</name>
<dbReference type="Pfam" id="PF07534">
    <property type="entry name" value="TLD"/>
    <property type="match status" value="1"/>
</dbReference>
<dbReference type="InterPro" id="IPR003131">
    <property type="entry name" value="T1-type_BTB"/>
</dbReference>
<dbReference type="PANTHER" id="PTHR11145:SF8">
    <property type="entry name" value="RE57120P"/>
    <property type="match status" value="1"/>
</dbReference>
<accession>A0ABN8LMN7</accession>
<keyword evidence="4" id="KW-1185">Reference proteome</keyword>
<organism evidence="3 4">
    <name type="scientific">Porites evermanni</name>
    <dbReference type="NCBI Taxonomy" id="104178"/>
    <lineage>
        <taxon>Eukaryota</taxon>
        <taxon>Metazoa</taxon>
        <taxon>Cnidaria</taxon>
        <taxon>Anthozoa</taxon>
        <taxon>Hexacorallia</taxon>
        <taxon>Scleractinia</taxon>
        <taxon>Fungiina</taxon>
        <taxon>Poritidae</taxon>
        <taxon>Porites</taxon>
    </lineage>
</organism>
<proteinExistence type="predicted"/>
<dbReference type="PROSITE" id="PS51886">
    <property type="entry name" value="TLDC"/>
    <property type="match status" value="1"/>
</dbReference>
<dbReference type="PROSITE" id="PS50097">
    <property type="entry name" value="BTB"/>
    <property type="match status" value="1"/>
</dbReference>
<dbReference type="SUPFAM" id="SSF54695">
    <property type="entry name" value="POZ domain"/>
    <property type="match status" value="1"/>
</dbReference>
<dbReference type="InterPro" id="IPR011333">
    <property type="entry name" value="SKP1/BTB/POZ_sf"/>
</dbReference>
<dbReference type="PANTHER" id="PTHR11145">
    <property type="entry name" value="BTB/POZ DOMAIN-CONTAINING ADAPTER FOR CUL3-MEDIATED RHOA DEGRADATION PROTEIN FAMILY MEMBER"/>
    <property type="match status" value="1"/>
</dbReference>
<dbReference type="Pfam" id="PF02214">
    <property type="entry name" value="BTB_2"/>
    <property type="match status" value="1"/>
</dbReference>
<evidence type="ECO:0000313" key="3">
    <source>
        <dbReference type="EMBL" id="CAH3016255.1"/>
    </source>
</evidence>
<dbReference type="InterPro" id="IPR045068">
    <property type="entry name" value="BACURD1-3"/>
</dbReference>
<dbReference type="EMBL" id="CALNXI010000038">
    <property type="protein sequence ID" value="CAH3016255.1"/>
    <property type="molecule type" value="Genomic_DNA"/>
</dbReference>
<comment type="caution">
    <text evidence="3">The sequence shown here is derived from an EMBL/GenBank/DDBJ whole genome shotgun (WGS) entry which is preliminary data.</text>
</comment>
<dbReference type="CDD" id="cd18376">
    <property type="entry name" value="BTB_POZ_FIP2-like"/>
    <property type="match status" value="1"/>
</dbReference>
<dbReference type="InterPro" id="IPR000210">
    <property type="entry name" value="BTB/POZ_dom"/>
</dbReference>
<dbReference type="Gene3D" id="3.30.710.10">
    <property type="entry name" value="Potassium Channel Kv1.1, Chain A"/>
    <property type="match status" value="1"/>
</dbReference>
<evidence type="ECO:0000313" key="4">
    <source>
        <dbReference type="Proteomes" id="UP001159427"/>
    </source>
</evidence>
<reference evidence="3 4" key="1">
    <citation type="submission" date="2022-05" db="EMBL/GenBank/DDBJ databases">
        <authorList>
            <consortium name="Genoscope - CEA"/>
            <person name="William W."/>
        </authorList>
    </citation>
    <scope>NUCLEOTIDE SEQUENCE [LARGE SCALE GENOMIC DNA]</scope>
</reference>
<dbReference type="InterPro" id="IPR006571">
    <property type="entry name" value="TLDc_dom"/>
</dbReference>
<dbReference type="SMART" id="SM00584">
    <property type="entry name" value="TLDc"/>
    <property type="match status" value="1"/>
</dbReference>
<dbReference type="Proteomes" id="UP001159427">
    <property type="component" value="Unassembled WGS sequence"/>
</dbReference>
<dbReference type="SMART" id="SM00225">
    <property type="entry name" value="BTB"/>
    <property type="match status" value="1"/>
</dbReference>
<evidence type="ECO:0000259" key="1">
    <source>
        <dbReference type="PROSITE" id="PS50097"/>
    </source>
</evidence>
<feature type="domain" description="BTB" evidence="1">
    <location>
        <begin position="252"/>
        <end position="321"/>
    </location>
</feature>
<sequence>MAKIKTCIQLGHPTTVALKTLFRLSRKTLTDFWFSELNRYFIENRRFMTDSYNNVGQRRHPPYTPYSIGNSSRVIFKADTHEHAPGARSGSKAPPCVLTISCVYFILGSRISTPQNAPRYLTVKLISRVVKESSDSLFPGERRLISLQYSEMLSISLHFIAFRPTCFAPVFKKGNFYLSPLLLLSIDSQCLKCKMSVKEEKIETTSCEVLDEAFDFMKKAHELINQQALDVRKEKEAFDSVAKKLDHVHFGSTIKLNVGGQYFTTSLQTLTKDTGSMLHAMFSGRFDTKPAEDGSYFIDRDGTHFRYILNYLRTGYLHVPDDKLIRKEILEEAEFYQIRGIVDELCPPPFLGSKILSDDQKQIFVNSWLKHRLDRRHSSFVLLYRASRDGWVASKFHAICDHRGPTVTVVRSGDYIFGGYTEESWDKDSGYKHCMESFLFSLVNPSGDTPTKLPLKGTETQYGIYCDSSYGPWFGDGDLRISNSANENTDSYSQLDNTYECPPHASSTTFLVGNGNFTVNELEVFVFQE</sequence>
<gene>
    <name evidence="3" type="ORF">PEVE_00027611</name>
</gene>